<keyword evidence="5 7" id="KW-0378">Hydrolase</keyword>
<evidence type="ECO:0000256" key="6">
    <source>
        <dbReference type="PIRSR" id="PIRSR600223-1"/>
    </source>
</evidence>
<sequence>MLLAGLVFVPLPAVAEPAAERIDGFVEVLRPLYPVLLGSIGIWETDSRRLEMSLGKTAAGISAVVPADCDAVKFKQDNCGLKMQVQPSSSMAPTVRERELIARQAYRADETPQRGDIILFDAKTAYSDKPVTYVKRLIGLPGETVELKGGVVFVDGRAFSQAATGQSFEVLGGGAARVLTETTPEGRRYSIGMTEKPSTVETDDAGPFHVPQGHYFVLGDNRHNSADSRYPDQLGDNGFVPVKSVTGRLVAVVTSKDVERSGLVVE</sequence>
<dbReference type="NCBIfam" id="TIGR02227">
    <property type="entry name" value="sigpep_I_bact"/>
    <property type="match status" value="1"/>
</dbReference>
<comment type="catalytic activity">
    <reaction evidence="1 7">
        <text>Cleavage of hydrophobic, N-terminal signal or leader sequences from secreted and periplasmic proteins.</text>
        <dbReference type="EC" id="3.4.21.89"/>
    </reaction>
</comment>
<evidence type="ECO:0000256" key="1">
    <source>
        <dbReference type="ARBA" id="ARBA00000677"/>
    </source>
</evidence>
<feature type="active site" evidence="6">
    <location>
        <position position="135"/>
    </location>
</feature>
<organism evidence="9 10">
    <name type="scientific">Endobacterium cereale</name>
    <dbReference type="NCBI Taxonomy" id="2663029"/>
    <lineage>
        <taxon>Bacteria</taxon>
        <taxon>Pseudomonadati</taxon>
        <taxon>Pseudomonadota</taxon>
        <taxon>Alphaproteobacteria</taxon>
        <taxon>Hyphomicrobiales</taxon>
        <taxon>Rhizobiaceae</taxon>
        <taxon>Endobacterium</taxon>
    </lineage>
</organism>
<evidence type="ECO:0000256" key="4">
    <source>
        <dbReference type="ARBA" id="ARBA00019232"/>
    </source>
</evidence>
<dbReference type="Gene3D" id="2.10.109.10">
    <property type="entry name" value="Umud Fragment, subunit A"/>
    <property type="match status" value="1"/>
</dbReference>
<dbReference type="CDD" id="cd06530">
    <property type="entry name" value="S26_SPase_I"/>
    <property type="match status" value="1"/>
</dbReference>
<dbReference type="EMBL" id="WIXI01000051">
    <property type="protein sequence ID" value="MQY49727.1"/>
    <property type="molecule type" value="Genomic_DNA"/>
</dbReference>
<dbReference type="SUPFAM" id="SSF51306">
    <property type="entry name" value="LexA/Signal peptidase"/>
    <property type="match status" value="1"/>
</dbReference>
<dbReference type="InterPro" id="IPR019533">
    <property type="entry name" value="Peptidase_S26"/>
</dbReference>
<dbReference type="PROSITE" id="PS00760">
    <property type="entry name" value="SPASE_I_2"/>
    <property type="match status" value="1"/>
</dbReference>
<dbReference type="InterPro" id="IPR000223">
    <property type="entry name" value="Pept_S26A_signal_pept_1"/>
</dbReference>
<dbReference type="InterPro" id="IPR036286">
    <property type="entry name" value="LexA/Signal_pep-like_sf"/>
</dbReference>
<keyword evidence="7" id="KW-0645">Protease</keyword>
<gene>
    <name evidence="9" type="primary">lepB</name>
    <name evidence="9" type="ORF">GAO09_27245</name>
</gene>
<comment type="caution">
    <text evidence="9">The sequence shown here is derived from an EMBL/GenBank/DDBJ whole genome shotgun (WGS) entry which is preliminary data.</text>
</comment>
<feature type="domain" description="Peptidase S26" evidence="8">
    <location>
        <begin position="86"/>
        <end position="253"/>
    </location>
</feature>
<dbReference type="PROSITE" id="PS00761">
    <property type="entry name" value="SPASE_I_3"/>
    <property type="match status" value="1"/>
</dbReference>
<evidence type="ECO:0000256" key="5">
    <source>
        <dbReference type="ARBA" id="ARBA00022801"/>
    </source>
</evidence>
<dbReference type="PANTHER" id="PTHR43390">
    <property type="entry name" value="SIGNAL PEPTIDASE I"/>
    <property type="match status" value="1"/>
</dbReference>
<feature type="active site" evidence="6">
    <location>
        <position position="90"/>
    </location>
</feature>
<dbReference type="InterPro" id="IPR019757">
    <property type="entry name" value="Pept_S26A_signal_pept_1_Lys-AS"/>
</dbReference>
<evidence type="ECO:0000259" key="8">
    <source>
        <dbReference type="Pfam" id="PF10502"/>
    </source>
</evidence>
<dbReference type="PANTHER" id="PTHR43390:SF1">
    <property type="entry name" value="CHLOROPLAST PROCESSING PEPTIDASE"/>
    <property type="match status" value="1"/>
</dbReference>
<evidence type="ECO:0000256" key="3">
    <source>
        <dbReference type="ARBA" id="ARBA00013208"/>
    </source>
</evidence>
<dbReference type="PRINTS" id="PR00727">
    <property type="entry name" value="LEADERPTASE"/>
</dbReference>
<dbReference type="InterPro" id="IPR019758">
    <property type="entry name" value="Pept_S26A_signal_pept_1_CS"/>
</dbReference>
<name>A0A6A8AIS6_9HYPH</name>
<accession>A0A6A8AIS6</accession>
<dbReference type="GO" id="GO:0004252">
    <property type="term" value="F:serine-type endopeptidase activity"/>
    <property type="evidence" value="ECO:0007669"/>
    <property type="project" value="InterPro"/>
</dbReference>
<dbReference type="AlphaFoldDB" id="A0A6A8AIS6"/>
<proteinExistence type="inferred from homology"/>
<evidence type="ECO:0000313" key="9">
    <source>
        <dbReference type="EMBL" id="MQY49727.1"/>
    </source>
</evidence>
<evidence type="ECO:0000256" key="7">
    <source>
        <dbReference type="RuleBase" id="RU362042"/>
    </source>
</evidence>
<comment type="similarity">
    <text evidence="2 7">Belongs to the peptidase S26 family.</text>
</comment>
<dbReference type="GO" id="GO:0016020">
    <property type="term" value="C:membrane"/>
    <property type="evidence" value="ECO:0007669"/>
    <property type="project" value="UniProtKB-SubCell"/>
</dbReference>
<dbReference type="EC" id="3.4.21.89" evidence="3 7"/>
<dbReference type="GO" id="GO:0006465">
    <property type="term" value="P:signal peptide processing"/>
    <property type="evidence" value="ECO:0007669"/>
    <property type="project" value="InterPro"/>
</dbReference>
<dbReference type="GO" id="GO:0009003">
    <property type="term" value="F:signal peptidase activity"/>
    <property type="evidence" value="ECO:0007669"/>
    <property type="project" value="UniProtKB-EC"/>
</dbReference>
<keyword evidence="10" id="KW-1185">Reference proteome</keyword>
<evidence type="ECO:0000256" key="2">
    <source>
        <dbReference type="ARBA" id="ARBA00009370"/>
    </source>
</evidence>
<dbReference type="Proteomes" id="UP000435138">
    <property type="component" value="Unassembled WGS sequence"/>
</dbReference>
<comment type="subcellular location">
    <subcellularLocation>
        <location evidence="7">Membrane</location>
        <topology evidence="7">Single-pass type II membrane protein</topology>
    </subcellularLocation>
</comment>
<protein>
    <recommendedName>
        <fullName evidence="4 7">Signal peptidase I</fullName>
        <ecNumber evidence="3 7">3.4.21.89</ecNumber>
    </recommendedName>
</protein>
<evidence type="ECO:0000313" key="10">
    <source>
        <dbReference type="Proteomes" id="UP000435138"/>
    </source>
</evidence>
<dbReference type="Pfam" id="PF10502">
    <property type="entry name" value="Peptidase_S26"/>
    <property type="match status" value="1"/>
</dbReference>
<reference evidence="9 10" key="1">
    <citation type="submission" date="2019-11" db="EMBL/GenBank/DDBJ databases">
        <title>Genome analysis of Rhizobacterium cereale a novel genus and species isolated from maize roots in North Spain.</title>
        <authorList>
            <person name="Menendez E."/>
            <person name="Flores-Felix J.D."/>
            <person name="Ramirez-Bahena M.-H."/>
            <person name="Igual J.M."/>
            <person name="Garcia-Fraile P."/>
            <person name="Peix A."/>
            <person name="Velazquez E."/>
        </authorList>
    </citation>
    <scope>NUCLEOTIDE SEQUENCE [LARGE SCALE GENOMIC DNA]</scope>
    <source>
        <strain evidence="9 10">RZME27</strain>
    </source>
</reference>